<name>A0A7S2KZ20_9STRA</name>
<evidence type="ECO:0000313" key="2">
    <source>
        <dbReference type="EMBL" id="CAD9590979.1"/>
    </source>
</evidence>
<reference evidence="2" key="1">
    <citation type="submission" date="2021-01" db="EMBL/GenBank/DDBJ databases">
        <authorList>
            <person name="Corre E."/>
            <person name="Pelletier E."/>
            <person name="Niang G."/>
            <person name="Scheremetjew M."/>
            <person name="Finn R."/>
            <person name="Kale V."/>
            <person name="Holt S."/>
            <person name="Cochrane G."/>
            <person name="Meng A."/>
            <person name="Brown T."/>
            <person name="Cohen L."/>
        </authorList>
    </citation>
    <scope>NUCLEOTIDE SEQUENCE</scope>
    <source>
        <strain evidence="2">B650</strain>
    </source>
</reference>
<dbReference type="AlphaFoldDB" id="A0A7S2KZ20"/>
<accession>A0A7S2KZ20</accession>
<protein>
    <recommendedName>
        <fullName evidence="3">Coiled-coil domain-containing protein 43</fullName>
    </recommendedName>
</protein>
<dbReference type="PANTHER" id="PTHR31684">
    <property type="entry name" value="COILED-COIL DOMAIN-CONTAINING PROTEIN 43"/>
    <property type="match status" value="1"/>
</dbReference>
<proteinExistence type="predicted"/>
<sequence>MADDDGEHYLTAFLQTFFSTHGLDYEAYGPYVTGTITTDLTTREEVDEQLNDLIELLQASSETHEDDDDAWNVEFRNGVLDLHSQKQQLILSAVENNNDSNNGGTAVVDLVKMAEEIAISETSKQKSNNNSEEADLAKKMLLERYAFEESDDDEAGHVEGDGADEGGGPIDNRAVAKQMTLEKNQKLRNQFQESKKMSKEASARGKIEKSLAKEERRKRANKGERKR</sequence>
<dbReference type="PANTHER" id="PTHR31684:SF2">
    <property type="entry name" value="COILED-COIL DOMAIN-CONTAINING PROTEIN 43"/>
    <property type="match status" value="1"/>
</dbReference>
<gene>
    <name evidence="2" type="ORF">LDAN0321_LOCUS13394</name>
</gene>
<feature type="region of interest" description="Disordered" evidence="1">
    <location>
        <begin position="149"/>
        <end position="227"/>
    </location>
</feature>
<evidence type="ECO:0000256" key="1">
    <source>
        <dbReference type="SAM" id="MobiDB-lite"/>
    </source>
</evidence>
<dbReference type="EMBL" id="HBGY01021292">
    <property type="protein sequence ID" value="CAD9590979.1"/>
    <property type="molecule type" value="Transcribed_RNA"/>
</dbReference>
<dbReference type="InterPro" id="IPR037666">
    <property type="entry name" value="CCDC43"/>
</dbReference>
<organism evidence="2">
    <name type="scientific">Leptocylindrus danicus</name>
    <dbReference type="NCBI Taxonomy" id="163516"/>
    <lineage>
        <taxon>Eukaryota</taxon>
        <taxon>Sar</taxon>
        <taxon>Stramenopiles</taxon>
        <taxon>Ochrophyta</taxon>
        <taxon>Bacillariophyta</taxon>
        <taxon>Coscinodiscophyceae</taxon>
        <taxon>Chaetocerotophycidae</taxon>
        <taxon>Leptocylindrales</taxon>
        <taxon>Leptocylindraceae</taxon>
        <taxon>Leptocylindrus</taxon>
    </lineage>
</organism>
<evidence type="ECO:0008006" key="3">
    <source>
        <dbReference type="Google" id="ProtNLM"/>
    </source>
</evidence>
<feature type="compositionally biased region" description="Basic and acidic residues" evidence="1">
    <location>
        <begin position="193"/>
        <end position="227"/>
    </location>
</feature>